<feature type="domain" description="Fibronectin type-III" evidence="11">
    <location>
        <begin position="132"/>
        <end position="229"/>
    </location>
</feature>
<dbReference type="GO" id="GO:0004896">
    <property type="term" value="F:cytokine receptor activity"/>
    <property type="evidence" value="ECO:0007669"/>
    <property type="project" value="TreeGrafter"/>
</dbReference>
<evidence type="ECO:0000313" key="12">
    <source>
        <dbReference type="Ensembl" id="ENSAMXP00000036259.1"/>
    </source>
</evidence>
<dbReference type="InterPro" id="IPR013783">
    <property type="entry name" value="Ig-like_fold"/>
</dbReference>
<dbReference type="InterPro" id="IPR003961">
    <property type="entry name" value="FN3_dom"/>
</dbReference>
<evidence type="ECO:0000259" key="11">
    <source>
        <dbReference type="PROSITE" id="PS50853"/>
    </source>
</evidence>
<comment type="subcellular location">
    <subcellularLocation>
        <location evidence="1">Membrane</location>
        <topology evidence="1">Single-pass type I membrane protein</topology>
    </subcellularLocation>
</comment>
<dbReference type="Ensembl" id="ENSAMXT00000029929.1">
    <property type="protein sequence ID" value="ENSAMXP00000036259.1"/>
    <property type="gene ID" value="ENSAMXG00000044079.1"/>
</dbReference>
<keyword evidence="3 10" id="KW-0732">Signal</keyword>
<dbReference type="Proteomes" id="UP000018467">
    <property type="component" value="Unassembled WGS sequence"/>
</dbReference>
<keyword evidence="7" id="KW-0325">Glycoprotein</keyword>
<feature type="transmembrane region" description="Helical" evidence="9">
    <location>
        <begin position="425"/>
        <end position="448"/>
    </location>
</feature>
<feature type="signal peptide" evidence="10">
    <location>
        <begin position="1"/>
        <end position="18"/>
    </location>
</feature>
<dbReference type="CDD" id="cd00063">
    <property type="entry name" value="FN3"/>
    <property type="match status" value="2"/>
</dbReference>
<dbReference type="Gene3D" id="2.60.40.10">
    <property type="entry name" value="Immunoglobulins"/>
    <property type="match status" value="4"/>
</dbReference>
<dbReference type="Bgee" id="ENSAMXG00000044079">
    <property type="expression patterns" value="Expressed in bone element and 11 other cell types or tissues"/>
</dbReference>
<feature type="domain" description="Fibronectin type-III" evidence="11">
    <location>
        <begin position="321"/>
        <end position="422"/>
    </location>
</feature>
<evidence type="ECO:0000256" key="8">
    <source>
        <dbReference type="SAM" id="MobiDB-lite"/>
    </source>
</evidence>
<dbReference type="PANTHER" id="PTHR23037:SF41">
    <property type="entry name" value="COLONY STIMULATING FACTOR 2 RECEPTOR, BETA, LOW-AFFINITY (GRANULOCYTE-MACROPHAGE) PRECURSOR"/>
    <property type="match status" value="1"/>
</dbReference>
<dbReference type="STRING" id="7994.ENSAMXP00000036259"/>
<evidence type="ECO:0000313" key="13">
    <source>
        <dbReference type="Proteomes" id="UP000018467"/>
    </source>
</evidence>
<name>A0A3B1J4H7_ASTMX</name>
<evidence type="ECO:0000256" key="1">
    <source>
        <dbReference type="ARBA" id="ARBA00004479"/>
    </source>
</evidence>
<dbReference type="SUPFAM" id="SSF49265">
    <property type="entry name" value="Fibronectin type III"/>
    <property type="match status" value="3"/>
</dbReference>
<feature type="region of interest" description="Disordered" evidence="8">
    <location>
        <begin position="578"/>
        <end position="647"/>
    </location>
</feature>
<dbReference type="InterPro" id="IPR036116">
    <property type="entry name" value="FN3_sf"/>
</dbReference>
<evidence type="ECO:0000256" key="10">
    <source>
        <dbReference type="SAM" id="SignalP"/>
    </source>
</evidence>
<dbReference type="AlphaFoldDB" id="A0A3B1J4H7"/>
<dbReference type="GO" id="GO:0009897">
    <property type="term" value="C:external side of plasma membrane"/>
    <property type="evidence" value="ECO:0007669"/>
    <property type="project" value="TreeGrafter"/>
</dbReference>
<organism evidence="12 13">
    <name type="scientific">Astyanax mexicanus</name>
    <name type="common">Blind cave fish</name>
    <name type="synonym">Astyanax fasciatus mexicanus</name>
    <dbReference type="NCBI Taxonomy" id="7994"/>
    <lineage>
        <taxon>Eukaryota</taxon>
        <taxon>Metazoa</taxon>
        <taxon>Chordata</taxon>
        <taxon>Craniata</taxon>
        <taxon>Vertebrata</taxon>
        <taxon>Euteleostomi</taxon>
        <taxon>Actinopterygii</taxon>
        <taxon>Neopterygii</taxon>
        <taxon>Teleostei</taxon>
        <taxon>Ostariophysi</taxon>
        <taxon>Characiformes</taxon>
        <taxon>Characoidei</taxon>
        <taxon>Acestrorhamphidae</taxon>
        <taxon>Acestrorhamphinae</taxon>
        <taxon>Astyanax</taxon>
    </lineage>
</organism>
<dbReference type="GeneTree" id="ENSGT00940000178227"/>
<reference evidence="12" key="3">
    <citation type="submission" date="2025-05" db="UniProtKB">
        <authorList>
            <consortium name="Ensembl"/>
        </authorList>
    </citation>
    <scope>IDENTIFICATION</scope>
</reference>
<keyword evidence="6" id="KW-0675">Receptor</keyword>
<accession>A0A3B1J4H7</accession>
<evidence type="ECO:0000256" key="2">
    <source>
        <dbReference type="ARBA" id="ARBA00022692"/>
    </source>
</evidence>
<evidence type="ECO:0000256" key="9">
    <source>
        <dbReference type="SAM" id="Phobius"/>
    </source>
</evidence>
<evidence type="ECO:0000256" key="6">
    <source>
        <dbReference type="ARBA" id="ARBA00023170"/>
    </source>
</evidence>
<protein>
    <submittedName>
        <fullName evidence="12">Cytokine receptor common subunit beta-like</fullName>
    </submittedName>
</protein>
<evidence type="ECO:0000256" key="7">
    <source>
        <dbReference type="ARBA" id="ARBA00023180"/>
    </source>
</evidence>
<keyword evidence="5 9" id="KW-0472">Membrane</keyword>
<evidence type="ECO:0000256" key="3">
    <source>
        <dbReference type="ARBA" id="ARBA00022729"/>
    </source>
</evidence>
<feature type="region of interest" description="Disordered" evidence="8">
    <location>
        <begin position="668"/>
        <end position="707"/>
    </location>
</feature>
<evidence type="ECO:0000256" key="5">
    <source>
        <dbReference type="ARBA" id="ARBA00023136"/>
    </source>
</evidence>
<dbReference type="PANTHER" id="PTHR23037">
    <property type="entry name" value="CYTOKINE RECEPTOR"/>
    <property type="match status" value="1"/>
</dbReference>
<reference evidence="13" key="2">
    <citation type="journal article" date="2014" name="Nat. Commun.">
        <title>The cavefish genome reveals candidate genes for eye loss.</title>
        <authorList>
            <person name="McGaugh S.E."/>
            <person name="Gross J.B."/>
            <person name="Aken B."/>
            <person name="Blin M."/>
            <person name="Borowsky R."/>
            <person name="Chalopin D."/>
            <person name="Hinaux H."/>
            <person name="Jeffery W.R."/>
            <person name="Keene A."/>
            <person name="Ma L."/>
            <person name="Minx P."/>
            <person name="Murphy D."/>
            <person name="O'Quin K.E."/>
            <person name="Retaux S."/>
            <person name="Rohner N."/>
            <person name="Searle S.M."/>
            <person name="Stahl B.A."/>
            <person name="Tabin C."/>
            <person name="Volff J.N."/>
            <person name="Yoshizawa M."/>
            <person name="Warren W.C."/>
        </authorList>
    </citation>
    <scope>NUCLEOTIDE SEQUENCE [LARGE SCALE GENOMIC DNA]</scope>
    <source>
        <strain evidence="13">female</strain>
    </source>
</reference>
<keyword evidence="2 9" id="KW-0812">Transmembrane</keyword>
<dbReference type="Ensembl" id="ENSAMXT00000051701.1">
    <property type="protein sequence ID" value="ENSAMXP00000034865.1"/>
    <property type="gene ID" value="ENSAMXG00000044079.1"/>
</dbReference>
<dbReference type="PROSITE" id="PS50853">
    <property type="entry name" value="FN3"/>
    <property type="match status" value="2"/>
</dbReference>
<dbReference type="Ensembl" id="ENSAMXT00000044934.1">
    <property type="protein sequence ID" value="ENSAMXP00000050233.1"/>
    <property type="gene ID" value="ENSAMXG00000044079.1"/>
</dbReference>
<proteinExistence type="predicted"/>
<feature type="chain" id="PRO_5044588389" evidence="10">
    <location>
        <begin position="19"/>
        <end position="707"/>
    </location>
</feature>
<keyword evidence="4 9" id="KW-1133">Transmembrane helix</keyword>
<evidence type="ECO:0000256" key="4">
    <source>
        <dbReference type="ARBA" id="ARBA00022989"/>
    </source>
</evidence>
<reference evidence="13" key="1">
    <citation type="submission" date="2013-03" db="EMBL/GenBank/DDBJ databases">
        <authorList>
            <person name="Jeffery W."/>
            <person name="Warren W."/>
            <person name="Wilson R.K."/>
        </authorList>
    </citation>
    <scope>NUCLEOTIDE SEQUENCE</scope>
    <source>
        <strain evidence="13">female</strain>
    </source>
</reference>
<keyword evidence="13" id="KW-1185">Reference proteome</keyword>
<sequence length="707" mass="78746">MMPVRMLLVSVLPLLVQSSEIQQGSFLSTTQDMPPALDSVECYNDYTSHIRCTWEEYPHGNSNLVVEGSKWEDIKECGPDGPAVRLSNGKLHRSCVYKTRIFSLNSRTFYLNTTCAPKTTTLNIAQHGKVLSPVNLTVKEVKGEGRILSWNSAYSASSNLSHTLTYQLKYKRHGHDWTVLDNITATQMLIKEQELVAAYSYEARVRARGPVGLWSDWSTPVSWVTEEEGVFNLQCVIEERGVSCSWRVKREHAQFLSYHLCGQTSESNQFCQHCVSHTKRPDHAVLDYTCSVDSPEPERLTVELKTVRRTKNIPDFLNVKPPQTDAANFKVKKKDGLWSVTWSKPKVHETLDLCYELRLRDNGTQAETYFNFTQADFSAEFTPSSLRPDTTFMVQVRSLPCEIFEGQPSDWSDPVFFKNDPASRIFTIIYCLIGVVIAVVFLILYNAFPACHRRVERWEVSIPSPFKSRVLEEMSSRRSPAGWGYVCSENEKTSVCIMQPSDNPTIYKGSISECPLLPYMEDSLIKTGWMSTPDHSAPYTEGSGMSVSSVLSFSGPYIFCRQDSSQTEILEASSFYSDSTDCTSIDENPKDSPPVNGGYVSSPPTAMPSAGDSAPPDYPANESTNPGLSQLPEHDPPAYTPNPTAVPGAIFTHPSGYCMMPNIEADVAARVQTSAPPPGGDTKSQSNDAGEDDQRARGYVTLSEPKT</sequence>